<protein>
    <recommendedName>
        <fullName evidence="1">Di19 zinc-binding domain-containing protein</fullName>
    </recommendedName>
</protein>
<evidence type="ECO:0000259" key="1">
    <source>
        <dbReference type="Pfam" id="PF05605"/>
    </source>
</evidence>
<sequence>MVYSINHKASFCKCISYVCSMKTTCKGRASSVAMAGFVHGLSVHGPTAVVTKGLGEMFNQRLPEDLTHLLTWVNENPKHNLLTAVIAKPAWDYRLITALRSLGRTCYIIVWHSDATEDGIARIQAFQSGANMVTNNPEHLHEALQHITSIHGSGNFSCPWCELGGLSEHELWRHQPLYHIYETDKLDAQCPACRKWTSGLTRHINLYHGPTQLVDERTGVFALAVVRRPEDGKFLMVQASADLLGACCRSCPKN</sequence>
<dbReference type="EMBL" id="BNCO01000009">
    <property type="protein sequence ID" value="GIL50516.1"/>
    <property type="molecule type" value="Genomic_DNA"/>
</dbReference>
<organism evidence="2 3">
    <name type="scientific">Volvox africanus</name>
    <dbReference type="NCBI Taxonomy" id="51714"/>
    <lineage>
        <taxon>Eukaryota</taxon>
        <taxon>Viridiplantae</taxon>
        <taxon>Chlorophyta</taxon>
        <taxon>core chlorophytes</taxon>
        <taxon>Chlorophyceae</taxon>
        <taxon>CS clade</taxon>
        <taxon>Chlamydomonadales</taxon>
        <taxon>Volvocaceae</taxon>
        <taxon>Volvox</taxon>
    </lineage>
</organism>
<keyword evidence="3" id="KW-1185">Reference proteome</keyword>
<dbReference type="AlphaFoldDB" id="A0A8J4AYM6"/>
<dbReference type="Pfam" id="PF05605">
    <property type="entry name" value="zf-Di19"/>
    <property type="match status" value="1"/>
</dbReference>
<dbReference type="Proteomes" id="UP000747399">
    <property type="component" value="Unassembled WGS sequence"/>
</dbReference>
<accession>A0A8J4AYM6</accession>
<comment type="caution">
    <text evidence="2">The sequence shown here is derived from an EMBL/GenBank/DDBJ whole genome shotgun (WGS) entry which is preliminary data.</text>
</comment>
<gene>
    <name evidence="2" type="ORF">Vafri_6690</name>
</gene>
<dbReference type="InterPro" id="IPR008598">
    <property type="entry name" value="Di19_Zn-bd"/>
</dbReference>
<evidence type="ECO:0000313" key="2">
    <source>
        <dbReference type="EMBL" id="GIL50516.1"/>
    </source>
</evidence>
<reference evidence="2" key="1">
    <citation type="journal article" date="2021" name="Proc. Natl. Acad. Sci. U.S.A.">
        <title>Three genomes in the algal genus Volvox reveal the fate of a haploid sex-determining region after a transition to homothallism.</title>
        <authorList>
            <person name="Yamamoto K."/>
            <person name="Hamaji T."/>
            <person name="Kawai-Toyooka H."/>
            <person name="Matsuzaki R."/>
            <person name="Takahashi F."/>
            <person name="Nishimura Y."/>
            <person name="Kawachi M."/>
            <person name="Noguchi H."/>
            <person name="Minakuchi Y."/>
            <person name="Umen J.G."/>
            <person name="Toyoda A."/>
            <person name="Nozaki H."/>
        </authorList>
    </citation>
    <scope>NUCLEOTIDE SEQUENCE</scope>
    <source>
        <strain evidence="2">NIES-3780</strain>
    </source>
</reference>
<evidence type="ECO:0000313" key="3">
    <source>
        <dbReference type="Proteomes" id="UP000747399"/>
    </source>
</evidence>
<proteinExistence type="predicted"/>
<feature type="domain" description="Di19 zinc-binding" evidence="1">
    <location>
        <begin position="155"/>
        <end position="209"/>
    </location>
</feature>
<name>A0A8J4AYM6_9CHLO</name>